<feature type="domain" description="VWFA" evidence="4">
    <location>
        <begin position="386"/>
        <end position="528"/>
    </location>
</feature>
<dbReference type="SUPFAM" id="SSF53300">
    <property type="entry name" value="vWA-like"/>
    <property type="match status" value="1"/>
</dbReference>
<keyword evidence="1" id="KW-0863">Zinc-finger</keyword>
<dbReference type="Pfam" id="PF17123">
    <property type="entry name" value="zf-RING_11"/>
    <property type="match status" value="1"/>
</dbReference>
<evidence type="ECO:0008006" key="7">
    <source>
        <dbReference type="Google" id="ProtNLM"/>
    </source>
</evidence>
<dbReference type="PROSITE" id="PS50234">
    <property type="entry name" value="VWFA"/>
    <property type="match status" value="1"/>
</dbReference>
<protein>
    <recommendedName>
        <fullName evidence="7">Zinc finger family protein</fullName>
    </recommendedName>
</protein>
<dbReference type="Gene3D" id="3.30.40.10">
    <property type="entry name" value="Zinc/RING finger domain, C3HC4 (zinc finger)"/>
    <property type="match status" value="1"/>
</dbReference>
<keyword evidence="1" id="KW-0862">Zinc</keyword>
<evidence type="ECO:0000259" key="4">
    <source>
        <dbReference type="PROSITE" id="PS50234"/>
    </source>
</evidence>
<dbReference type="Pfam" id="PF13519">
    <property type="entry name" value="VWA_2"/>
    <property type="match status" value="1"/>
</dbReference>
<evidence type="ECO:0000313" key="6">
    <source>
        <dbReference type="Proteomes" id="UP001187471"/>
    </source>
</evidence>
<dbReference type="InterPro" id="IPR001841">
    <property type="entry name" value="Znf_RING"/>
</dbReference>
<dbReference type="PROSITE" id="PS50089">
    <property type="entry name" value="ZF_RING_2"/>
    <property type="match status" value="1"/>
</dbReference>
<evidence type="ECO:0000313" key="5">
    <source>
        <dbReference type="EMBL" id="KAK2981716.1"/>
    </source>
</evidence>
<dbReference type="InterPro" id="IPR036465">
    <property type="entry name" value="vWFA_dom_sf"/>
</dbReference>
<proteinExistence type="predicted"/>
<reference evidence="5" key="1">
    <citation type="submission" date="2022-12" db="EMBL/GenBank/DDBJ databases">
        <title>Draft genome assemblies for two species of Escallonia (Escalloniales).</title>
        <authorList>
            <person name="Chanderbali A."/>
            <person name="Dervinis C."/>
            <person name="Anghel I."/>
            <person name="Soltis D."/>
            <person name="Soltis P."/>
            <person name="Zapata F."/>
        </authorList>
    </citation>
    <scope>NUCLEOTIDE SEQUENCE</scope>
    <source>
        <strain evidence="5">UCBG92.1500</strain>
        <tissue evidence="5">Leaf</tissue>
    </source>
</reference>
<evidence type="ECO:0000256" key="2">
    <source>
        <dbReference type="SAM" id="MobiDB-lite"/>
    </source>
</evidence>
<dbReference type="SMART" id="SM00327">
    <property type="entry name" value="VWA"/>
    <property type="match status" value="1"/>
</dbReference>
<dbReference type="PANTHER" id="PTHR10579:SF55">
    <property type="entry name" value="E3 UBIQUITIN-PROTEIN LIGASE WAV3"/>
    <property type="match status" value="1"/>
</dbReference>
<dbReference type="AlphaFoldDB" id="A0AA88RM46"/>
<feature type="compositionally biased region" description="Polar residues" evidence="2">
    <location>
        <begin position="28"/>
        <end position="38"/>
    </location>
</feature>
<evidence type="ECO:0000259" key="3">
    <source>
        <dbReference type="PROSITE" id="PS50089"/>
    </source>
</evidence>
<dbReference type="InterPro" id="IPR013083">
    <property type="entry name" value="Znf_RING/FYVE/PHD"/>
</dbReference>
<organism evidence="5 6">
    <name type="scientific">Escallonia rubra</name>
    <dbReference type="NCBI Taxonomy" id="112253"/>
    <lineage>
        <taxon>Eukaryota</taxon>
        <taxon>Viridiplantae</taxon>
        <taxon>Streptophyta</taxon>
        <taxon>Embryophyta</taxon>
        <taxon>Tracheophyta</taxon>
        <taxon>Spermatophyta</taxon>
        <taxon>Magnoliopsida</taxon>
        <taxon>eudicotyledons</taxon>
        <taxon>Gunneridae</taxon>
        <taxon>Pentapetalae</taxon>
        <taxon>asterids</taxon>
        <taxon>campanulids</taxon>
        <taxon>Escalloniales</taxon>
        <taxon>Escalloniaceae</taxon>
        <taxon>Escallonia</taxon>
    </lineage>
</organism>
<dbReference type="Gene3D" id="3.40.50.410">
    <property type="entry name" value="von Willebrand factor, type A domain"/>
    <property type="match status" value="1"/>
</dbReference>
<dbReference type="InterPro" id="IPR002035">
    <property type="entry name" value="VWF_A"/>
</dbReference>
<sequence>MGTGWRRAFCTTLSKDREANVTDKQNEEQSYQSQNPSPRSGGKLGFFSNPSTPRLRCKTSSTVAAVQTPSTTIETLISPKLRCKTASNTPKLSTKSPKSLLGSNPSSPRSPFAIIKNSLRLSRVRIPTFCSQNNTMLLVCAICQVFDIFHIPILQLQSSCGVCLQSVKTGQGMAIYTAECSHTFHFPCIATHVKKQGSLICPVCNTTWNDVPLLAIHKAQQNQNPQNQVDRPQSNAIKQDEIKRHQKEQQPLLHQQQHHTKCLYADDEPLLSPTASGGGFVAIPEANESEEGDEDIEEFKGFFVNPISSSSKEALINGADSRQVAVTQLPEAAIISVNRTHETYAFVLKVKAPPPPPPLAPPEANSAALNGGAAHFLDPARRAPIDLVTVLDVGGSMSGAKLQMMKRAMRLVISSLGSADRLSIVAFSAFPKRMLPLKRMTVQGQRSARRIIDRLACSQGSCAGEALRKATKILDDRRERNPVASIMLLSDGQDEQVNSNSNSYRRQGSNHVSSTRFAHVEIPVAGYSHEPAEDAFTKCVGGLLSVVVQDLRLKLGFASGSDPAEISAVYSCNGGPTVHSSGAIRIGDLYAEEERELLVEMRVPVGTGSHHVLSVNCCYKDPSSQEIVYGREHALLVPRRQAVRSSMPRIERLRNLFIMTRAIAESRRLVEHNETSSAHQLLSSARALLIQSSASDEYVRGLEAELAELHWRRRFQQQVEQQRRKIDVAMDENGEPLTPTSAWRAAERLAKVAVMKKSLSRVGDLHGFENARF</sequence>
<feature type="region of interest" description="Disordered" evidence="2">
    <location>
        <begin position="86"/>
        <end position="108"/>
    </location>
</feature>
<gene>
    <name evidence="5" type="ORF">RJ640_005968</name>
</gene>
<keyword evidence="6" id="KW-1185">Reference proteome</keyword>
<dbReference type="EMBL" id="JAVXUO010001489">
    <property type="protein sequence ID" value="KAK2981716.1"/>
    <property type="molecule type" value="Genomic_DNA"/>
</dbReference>
<name>A0AA88RM46_9ASTE</name>
<comment type="caution">
    <text evidence="5">The sequence shown here is derived from an EMBL/GenBank/DDBJ whole genome shotgun (WGS) entry which is preliminary data.</text>
</comment>
<dbReference type="Proteomes" id="UP001187471">
    <property type="component" value="Unassembled WGS sequence"/>
</dbReference>
<dbReference type="SUPFAM" id="SSF57850">
    <property type="entry name" value="RING/U-box"/>
    <property type="match status" value="1"/>
</dbReference>
<keyword evidence="1" id="KW-0479">Metal-binding</keyword>
<feature type="domain" description="RING-type" evidence="3">
    <location>
        <begin position="160"/>
        <end position="205"/>
    </location>
</feature>
<dbReference type="SMART" id="SM00184">
    <property type="entry name" value="RING"/>
    <property type="match status" value="1"/>
</dbReference>
<dbReference type="GO" id="GO:0008270">
    <property type="term" value="F:zinc ion binding"/>
    <property type="evidence" value="ECO:0007669"/>
    <property type="project" value="UniProtKB-KW"/>
</dbReference>
<feature type="region of interest" description="Disordered" evidence="2">
    <location>
        <begin position="16"/>
        <end position="55"/>
    </location>
</feature>
<dbReference type="InterPro" id="IPR057427">
    <property type="entry name" value="WAV3_C"/>
</dbReference>
<dbReference type="Pfam" id="PF25243">
    <property type="entry name" value="WAV3_C"/>
    <property type="match status" value="1"/>
</dbReference>
<dbReference type="InterPro" id="IPR051266">
    <property type="entry name" value="CLCR"/>
</dbReference>
<feature type="compositionally biased region" description="Basic and acidic residues" evidence="2">
    <location>
        <begin position="16"/>
        <end position="27"/>
    </location>
</feature>
<accession>A0AA88RM46</accession>
<dbReference type="CDD" id="cd01466">
    <property type="entry name" value="vWA_C3HC4_type"/>
    <property type="match status" value="1"/>
</dbReference>
<dbReference type="PANTHER" id="PTHR10579">
    <property type="entry name" value="CALCIUM-ACTIVATED CHLORIDE CHANNEL REGULATOR"/>
    <property type="match status" value="1"/>
</dbReference>
<evidence type="ECO:0000256" key="1">
    <source>
        <dbReference type="PROSITE-ProRule" id="PRU00175"/>
    </source>
</evidence>